<accession>A0A9D2A5U0</accession>
<dbReference type="InterPro" id="IPR004843">
    <property type="entry name" value="Calcineurin-like_PHP"/>
</dbReference>
<evidence type="ECO:0000313" key="6">
    <source>
        <dbReference type="Proteomes" id="UP000824023"/>
    </source>
</evidence>
<organism evidence="5 6">
    <name type="scientific">Candidatus Bacteroides merdipullorum</name>
    <dbReference type="NCBI Taxonomy" id="2838474"/>
    <lineage>
        <taxon>Bacteria</taxon>
        <taxon>Pseudomonadati</taxon>
        <taxon>Bacteroidota</taxon>
        <taxon>Bacteroidia</taxon>
        <taxon>Bacteroidales</taxon>
        <taxon>Bacteroidaceae</taxon>
        <taxon>Bacteroides</taxon>
    </lineage>
</organism>
<keyword evidence="1" id="KW-0732">Signal</keyword>
<dbReference type="Pfam" id="PF16371">
    <property type="entry name" value="MetallophosN"/>
    <property type="match status" value="1"/>
</dbReference>
<dbReference type="PANTHER" id="PTHR43143">
    <property type="entry name" value="METALLOPHOSPHOESTERASE, CALCINEURIN SUPERFAMILY"/>
    <property type="match status" value="1"/>
</dbReference>
<evidence type="ECO:0000313" key="5">
    <source>
        <dbReference type="EMBL" id="HIZ01976.1"/>
    </source>
</evidence>
<sequence>MKFKAWMVGVLCAGFCVETFAQDAVFSFGGKVVDKAGKGIAGVVVNDGMSFTQTDAKGAWSLQTDTTRSKFVSISTPAAYELPQQDGLAAGHYVSVRALAAAGGRHDFVLQKRRKVSERFCFIPVSDPQVRNEREMKRWRQETVPDMVEVIDSLKQSREVVGMTLGDLVFDNMSLYGEYKASLENTGATFFQCIGNHDFDKQYQDLHNMAAGTPVYGEMVYHRYFGPTDYSFNIGKAHVVTMKNLNYVGNKHYLEAMTGDQIAWLEKDLSYVPKGSLVLLNMHAAAWNRVGKDGNIRNAARLQEALKDYNVHVFCGHTHFFQNVEVASNLYQHNIGAACGAWWAGWVNQCGAPNGYLVVDVDGDRLQWHYKATRRDFSYQFRLYNKGEFQSQAPFVVANVWDWDDACRIVWYQDGKPMGEMEQFVGADEERASQLKDRSAAVQTPHLFRALPADGARQVKVEWTNRFGETYTQTIDL</sequence>
<dbReference type="Pfam" id="PF00149">
    <property type="entry name" value="Metallophos"/>
    <property type="match status" value="1"/>
</dbReference>
<dbReference type="Gene3D" id="3.60.21.10">
    <property type="match status" value="1"/>
</dbReference>
<name>A0A9D2A5U0_9BACE</name>
<feature type="signal peptide" evidence="1">
    <location>
        <begin position="1"/>
        <end position="21"/>
    </location>
</feature>
<dbReference type="SUPFAM" id="SSF56300">
    <property type="entry name" value="Metallo-dependent phosphatases"/>
    <property type="match status" value="1"/>
</dbReference>
<dbReference type="Proteomes" id="UP000824023">
    <property type="component" value="Unassembled WGS sequence"/>
</dbReference>
<dbReference type="InterPro" id="IPR051918">
    <property type="entry name" value="STPP_CPPED1"/>
</dbReference>
<dbReference type="GO" id="GO:0016787">
    <property type="term" value="F:hydrolase activity"/>
    <property type="evidence" value="ECO:0007669"/>
    <property type="project" value="InterPro"/>
</dbReference>
<comment type="caution">
    <text evidence="5">The sequence shown here is derived from an EMBL/GenBank/DDBJ whole genome shotgun (WGS) entry which is preliminary data.</text>
</comment>
<dbReference type="EMBL" id="DXCK01000094">
    <property type="protein sequence ID" value="HIZ01976.1"/>
    <property type="molecule type" value="Genomic_DNA"/>
</dbReference>
<dbReference type="PANTHER" id="PTHR43143:SF1">
    <property type="entry name" value="SERINE_THREONINE-PROTEIN PHOSPHATASE CPPED1"/>
    <property type="match status" value="1"/>
</dbReference>
<proteinExistence type="predicted"/>
<evidence type="ECO:0000259" key="4">
    <source>
        <dbReference type="Pfam" id="PF16371"/>
    </source>
</evidence>
<feature type="domain" description="Calcineurin-like phosphoesterase" evidence="2">
    <location>
        <begin position="146"/>
        <end position="319"/>
    </location>
</feature>
<evidence type="ECO:0000259" key="3">
    <source>
        <dbReference type="Pfam" id="PF16370"/>
    </source>
</evidence>
<dbReference type="InterPro" id="IPR029052">
    <property type="entry name" value="Metallo-depent_PP-like"/>
</dbReference>
<dbReference type="AlphaFoldDB" id="A0A9D2A5U0"/>
<feature type="chain" id="PRO_5038526280" evidence="1">
    <location>
        <begin position="22"/>
        <end position="477"/>
    </location>
</feature>
<feature type="domain" description="Calcineurin-like phosphoesterase C-terminal" evidence="3">
    <location>
        <begin position="333"/>
        <end position="471"/>
    </location>
</feature>
<evidence type="ECO:0000256" key="1">
    <source>
        <dbReference type="SAM" id="SignalP"/>
    </source>
</evidence>
<protein>
    <submittedName>
        <fullName evidence="5">Calcineurin-like phosphoesterase family protein</fullName>
    </submittedName>
</protein>
<evidence type="ECO:0000259" key="2">
    <source>
        <dbReference type="Pfam" id="PF00149"/>
    </source>
</evidence>
<dbReference type="Pfam" id="PF16370">
    <property type="entry name" value="MetallophosC"/>
    <property type="match status" value="1"/>
</dbReference>
<gene>
    <name evidence="5" type="ORF">H9819_06970</name>
</gene>
<reference evidence="5" key="2">
    <citation type="submission" date="2021-04" db="EMBL/GenBank/DDBJ databases">
        <authorList>
            <person name="Gilroy R."/>
        </authorList>
    </citation>
    <scope>NUCLEOTIDE SEQUENCE</scope>
    <source>
        <strain evidence="5">ChiHjej12B11-24981</strain>
    </source>
</reference>
<dbReference type="InterPro" id="IPR032288">
    <property type="entry name" value="Metallophos_C"/>
</dbReference>
<reference evidence="5" key="1">
    <citation type="journal article" date="2021" name="PeerJ">
        <title>Extensive microbial diversity within the chicken gut microbiome revealed by metagenomics and culture.</title>
        <authorList>
            <person name="Gilroy R."/>
            <person name="Ravi A."/>
            <person name="Getino M."/>
            <person name="Pursley I."/>
            <person name="Horton D.L."/>
            <person name="Alikhan N.F."/>
            <person name="Baker D."/>
            <person name="Gharbi K."/>
            <person name="Hall N."/>
            <person name="Watson M."/>
            <person name="Adriaenssens E.M."/>
            <person name="Foster-Nyarko E."/>
            <person name="Jarju S."/>
            <person name="Secka A."/>
            <person name="Antonio M."/>
            <person name="Oren A."/>
            <person name="Chaudhuri R.R."/>
            <person name="La Ragione R."/>
            <person name="Hildebrand F."/>
            <person name="Pallen M.J."/>
        </authorList>
    </citation>
    <scope>NUCLEOTIDE SEQUENCE</scope>
    <source>
        <strain evidence="5">ChiHjej12B11-24981</strain>
    </source>
</reference>
<dbReference type="InterPro" id="IPR032285">
    <property type="entry name" value="Metallophos_N"/>
</dbReference>
<feature type="domain" description="Calcineurin-like phosphoesterase N-terminal" evidence="4">
    <location>
        <begin position="33"/>
        <end position="109"/>
    </location>
</feature>